<dbReference type="PANTHER" id="PTHR14098:SF2">
    <property type="entry name" value="CYTOKINE-DEPENDENT HEMATOPOIETIC CELL LINKER"/>
    <property type="match status" value="1"/>
</dbReference>
<feature type="compositionally biased region" description="Polar residues" evidence="3">
    <location>
        <begin position="41"/>
        <end position="51"/>
    </location>
</feature>
<dbReference type="Pfam" id="PF00017">
    <property type="entry name" value="SH2"/>
    <property type="match status" value="1"/>
</dbReference>
<dbReference type="InterPro" id="IPR051751">
    <property type="entry name" value="Immunoreceptor_sig_adapters"/>
</dbReference>
<proteinExistence type="predicted"/>
<dbReference type="Proteomes" id="UP000515152">
    <property type="component" value="Chromosome 6"/>
</dbReference>
<accession>A0A8M1KQH2</accession>
<dbReference type="GO" id="GO:0007169">
    <property type="term" value="P:cell surface receptor protein tyrosine kinase signaling pathway"/>
    <property type="evidence" value="ECO:0007669"/>
    <property type="project" value="TreeGrafter"/>
</dbReference>
<feature type="region of interest" description="Disordered" evidence="3">
    <location>
        <begin position="206"/>
        <end position="225"/>
    </location>
</feature>
<evidence type="ECO:0000256" key="3">
    <source>
        <dbReference type="SAM" id="MobiDB-lite"/>
    </source>
</evidence>
<feature type="region of interest" description="Disordered" evidence="3">
    <location>
        <begin position="1"/>
        <end position="54"/>
    </location>
</feature>
<dbReference type="OrthoDB" id="9945442at2759"/>
<feature type="compositionally biased region" description="Basic and acidic residues" evidence="3">
    <location>
        <begin position="118"/>
        <end position="127"/>
    </location>
</feature>
<feature type="domain" description="SH2" evidence="4">
    <location>
        <begin position="316"/>
        <end position="427"/>
    </location>
</feature>
<feature type="compositionally biased region" description="Basic and acidic residues" evidence="3">
    <location>
        <begin position="161"/>
        <end position="177"/>
    </location>
</feature>
<feature type="region of interest" description="Disordered" evidence="3">
    <location>
        <begin position="113"/>
        <end position="195"/>
    </location>
</feature>
<dbReference type="PANTHER" id="PTHR14098">
    <property type="entry name" value="SH2 DOMAIN CONTAINING PROTEIN"/>
    <property type="match status" value="1"/>
</dbReference>
<evidence type="ECO:0000313" key="5">
    <source>
        <dbReference type="Proteomes" id="UP000515152"/>
    </source>
</evidence>
<dbReference type="GO" id="GO:0005737">
    <property type="term" value="C:cytoplasm"/>
    <property type="evidence" value="ECO:0007669"/>
    <property type="project" value="UniProtKB-ARBA"/>
</dbReference>
<feature type="region of interest" description="Disordered" evidence="3">
    <location>
        <begin position="232"/>
        <end position="257"/>
    </location>
</feature>
<dbReference type="GeneID" id="116220742"/>
<feature type="compositionally biased region" description="Basic and acidic residues" evidence="3">
    <location>
        <begin position="274"/>
        <end position="301"/>
    </location>
</feature>
<feature type="compositionally biased region" description="Low complexity" evidence="3">
    <location>
        <begin position="239"/>
        <end position="251"/>
    </location>
</feature>
<dbReference type="PROSITE" id="PS50001">
    <property type="entry name" value="SH2"/>
    <property type="match status" value="1"/>
</dbReference>
<organism evidence="5 6">
    <name type="scientific">Clupea harengus</name>
    <name type="common">Atlantic herring</name>
    <dbReference type="NCBI Taxonomy" id="7950"/>
    <lineage>
        <taxon>Eukaryota</taxon>
        <taxon>Metazoa</taxon>
        <taxon>Chordata</taxon>
        <taxon>Craniata</taxon>
        <taxon>Vertebrata</taxon>
        <taxon>Euteleostomi</taxon>
        <taxon>Actinopterygii</taxon>
        <taxon>Neopterygii</taxon>
        <taxon>Teleostei</taxon>
        <taxon>Clupei</taxon>
        <taxon>Clupeiformes</taxon>
        <taxon>Clupeoidei</taxon>
        <taxon>Clupeidae</taxon>
        <taxon>Clupea</taxon>
    </lineage>
</organism>
<evidence type="ECO:0000313" key="6">
    <source>
        <dbReference type="RefSeq" id="XP_042563929.1"/>
    </source>
</evidence>
<dbReference type="FunFam" id="3.30.505.10:FF:000016">
    <property type="entry name" value="B-cell linker protein isoform 2"/>
    <property type="match status" value="1"/>
</dbReference>
<dbReference type="AlphaFoldDB" id="A0A8M1KQH2"/>
<dbReference type="SMART" id="SM00252">
    <property type="entry name" value="SH2"/>
    <property type="match status" value="1"/>
</dbReference>
<dbReference type="InterPro" id="IPR000980">
    <property type="entry name" value="SH2"/>
</dbReference>
<sequence length="438" mass="49836">MDEHQAEYSKTRQMKKRTSVPVLPPDPRKQHNSKTSHRTDSQLSLNRATASETEREVCSYVRLNMQNQSGKDYWHRHRLSDHHDNNTDEDDYAVPEEDYDDGIVHIQPAKHCPTNTEYADRRPDHRPLPCVPVRGDDKFNTPPRPPKRVIPGPAVNRACKPGREAKTKTEGFPKSRAPETNQNLKSPQRPAKPVAVVPGHVSTVVRPRLCSPGDESPADPLTSPIEPTWREQHKFQANSKSSVSLGGSKSKPPLPTQRLSLDLESQELFDARKMHGKEGTAERPSVKRNHEWPQDKGDLDHTNFSPQERPAEMSDWYVGAFSRVEAEHALHLVNRGGAFLVRDCSKCTPLEPLVLAVFYENRVFNIQIRYSQRTSQYTLGTGLRTNDEFNSVADIIKFHSIFPIALIDGRHPNEDHQKRSCVLMYPITRENMLQLLSI</sequence>
<dbReference type="GO" id="GO:0035556">
    <property type="term" value="P:intracellular signal transduction"/>
    <property type="evidence" value="ECO:0007669"/>
    <property type="project" value="TreeGrafter"/>
</dbReference>
<evidence type="ECO:0000259" key="4">
    <source>
        <dbReference type="PROSITE" id="PS50001"/>
    </source>
</evidence>
<name>A0A8M1KQH2_CLUHA</name>
<protein>
    <submittedName>
        <fullName evidence="6">Cytokine-dependent hematopoietic cell linker isoform X1</fullName>
    </submittedName>
</protein>
<dbReference type="RefSeq" id="XP_042563929.1">
    <property type="nucleotide sequence ID" value="XM_042707995.1"/>
</dbReference>
<keyword evidence="5" id="KW-1185">Reference proteome</keyword>
<keyword evidence="1 2" id="KW-0727">SH2 domain</keyword>
<evidence type="ECO:0000256" key="1">
    <source>
        <dbReference type="ARBA" id="ARBA00022999"/>
    </source>
</evidence>
<gene>
    <name evidence="6" type="primary">LOC116220742</name>
</gene>
<reference evidence="6" key="1">
    <citation type="submission" date="2025-08" db="UniProtKB">
        <authorList>
            <consortium name="RefSeq"/>
        </authorList>
    </citation>
    <scope>IDENTIFICATION</scope>
</reference>
<feature type="region of interest" description="Disordered" evidence="3">
    <location>
        <begin position="274"/>
        <end position="307"/>
    </location>
</feature>
<evidence type="ECO:0000256" key="2">
    <source>
        <dbReference type="PROSITE-ProRule" id="PRU00191"/>
    </source>
</evidence>
<feature type="compositionally biased region" description="Basic and acidic residues" evidence="3">
    <location>
        <begin position="1"/>
        <end position="10"/>
    </location>
</feature>